<dbReference type="EMBL" id="CP007739">
    <property type="protein sequence ID" value="AIE59858.1"/>
    <property type="molecule type" value="Genomic_DNA"/>
</dbReference>
<dbReference type="KEGG" id="bmet:BMMGA3_07195"/>
<name>I3DU39_BACMM</name>
<reference evidence="1 2" key="1">
    <citation type="journal article" date="2015" name="BMC Genomics">
        <title>Transcriptome analysis of thermophilic methylotrophic Bacillus methanolicus MGA3 using RNA-sequencing provides detailed insights into its previously uncharted transcriptional landscape.</title>
        <authorList>
            <person name="Irla M."/>
            <person name="Neshat A."/>
            <person name="Brautaset T."/>
            <person name="Ruckert C."/>
            <person name="Kalinowski J."/>
            <person name="Wendisch V.F."/>
        </authorList>
    </citation>
    <scope>NUCLEOTIDE SEQUENCE [LARGE SCALE GENOMIC DNA]</scope>
    <source>
        <strain evidence="2">MGA3 / ATCC 53907</strain>
    </source>
</reference>
<proteinExistence type="predicted"/>
<keyword evidence="2" id="KW-1185">Reference proteome</keyword>
<dbReference type="HOGENOM" id="CLU_2931615_0_0_9"/>
<dbReference type="Proteomes" id="UP000027602">
    <property type="component" value="Chromosome"/>
</dbReference>
<evidence type="ECO:0000313" key="2">
    <source>
        <dbReference type="Proteomes" id="UP000027602"/>
    </source>
</evidence>
<accession>I3DU39</accession>
<protein>
    <submittedName>
        <fullName evidence="1">Uncharacterized protein</fullName>
    </submittedName>
</protein>
<gene>
    <name evidence="1" type="ORF">BMMGA3_07195</name>
</gene>
<dbReference type="AlphaFoldDB" id="I3DU39"/>
<evidence type="ECO:0000313" key="1">
    <source>
        <dbReference type="EMBL" id="AIE59858.1"/>
    </source>
</evidence>
<sequence>MNEENIKKILEVNVGARHKKESGDLDRYFLNPIIHRQIHGNKVYVPLNLDRIWNR</sequence>
<dbReference type="RefSeq" id="WP_003349647.1">
    <property type="nucleotide sequence ID" value="NZ_ADWW01000006.1"/>
</dbReference>
<organism evidence="1 2">
    <name type="scientific">Bacillus methanolicus (strain MGA3 / ATCC 53907)</name>
    <dbReference type="NCBI Taxonomy" id="796606"/>
    <lineage>
        <taxon>Bacteria</taxon>
        <taxon>Bacillati</taxon>
        <taxon>Bacillota</taxon>
        <taxon>Bacilli</taxon>
        <taxon>Bacillales</taxon>
        <taxon>Bacillaceae</taxon>
        <taxon>Bacillus</taxon>
    </lineage>
</organism>